<evidence type="ECO:0000256" key="7">
    <source>
        <dbReference type="ARBA" id="ARBA00023180"/>
    </source>
</evidence>
<dbReference type="Pfam" id="PF01130">
    <property type="entry name" value="CD36"/>
    <property type="match status" value="1"/>
</dbReference>
<accession>A0A9C6U4K6</accession>
<dbReference type="AlphaFoldDB" id="A0A9C6U4K6"/>
<keyword evidence="3" id="KW-1003">Cell membrane</keyword>
<name>A0A9C6U4K6_FRAOC</name>
<evidence type="ECO:0000256" key="3">
    <source>
        <dbReference type="ARBA" id="ARBA00022475"/>
    </source>
</evidence>
<evidence type="ECO:0000256" key="1">
    <source>
        <dbReference type="ARBA" id="ARBA00004236"/>
    </source>
</evidence>
<dbReference type="GeneID" id="127749310"/>
<keyword evidence="4" id="KW-0812">Transmembrane</keyword>
<proteinExistence type="inferred from homology"/>
<evidence type="ECO:0000313" key="9">
    <source>
        <dbReference type="Proteomes" id="UP000504606"/>
    </source>
</evidence>
<keyword evidence="9" id="KW-1185">Reference proteome</keyword>
<feature type="compositionally biased region" description="Low complexity" evidence="8">
    <location>
        <begin position="151"/>
        <end position="160"/>
    </location>
</feature>
<evidence type="ECO:0000256" key="2">
    <source>
        <dbReference type="ARBA" id="ARBA00010532"/>
    </source>
</evidence>
<reference evidence="10" key="1">
    <citation type="submission" date="2025-08" db="UniProtKB">
        <authorList>
            <consortium name="RefSeq"/>
        </authorList>
    </citation>
    <scope>IDENTIFICATION</scope>
    <source>
        <tissue evidence="10">Whole organism</tissue>
    </source>
</reference>
<keyword evidence="6" id="KW-0472">Membrane</keyword>
<dbReference type="KEGG" id="foc:127749310"/>
<dbReference type="InterPro" id="IPR002159">
    <property type="entry name" value="CD36_fam"/>
</dbReference>
<comment type="similarity">
    <text evidence="2">Belongs to the CD36 family.</text>
</comment>
<feature type="region of interest" description="Disordered" evidence="8">
    <location>
        <begin position="147"/>
        <end position="168"/>
    </location>
</feature>
<dbReference type="Proteomes" id="UP000504606">
    <property type="component" value="Unplaced"/>
</dbReference>
<evidence type="ECO:0000256" key="5">
    <source>
        <dbReference type="ARBA" id="ARBA00022989"/>
    </source>
</evidence>
<dbReference type="GO" id="GO:0005886">
    <property type="term" value="C:plasma membrane"/>
    <property type="evidence" value="ECO:0007669"/>
    <property type="project" value="UniProtKB-SubCell"/>
</dbReference>
<evidence type="ECO:0000256" key="6">
    <source>
        <dbReference type="ARBA" id="ARBA00023136"/>
    </source>
</evidence>
<sequence length="168" mass="18728">MALGTIDHMAHVKQFSNMVLPLLWTEIGMEELPPGMRTRFVIYMVILPVVTQVLQWVSLVGGAALVCASLLAAFCNPCAPVEDVETRRNSRAWLQQDTDVNNKSVRKQLPELLIVEAERQAAHALKHGMAREREMQVYRSLLAPDDANEVSGSSTASSRRTSFEQAYC</sequence>
<keyword evidence="7" id="KW-0325">Glycoprotein</keyword>
<evidence type="ECO:0000256" key="4">
    <source>
        <dbReference type="ARBA" id="ARBA00022692"/>
    </source>
</evidence>
<keyword evidence="5" id="KW-1133">Transmembrane helix</keyword>
<protein>
    <submittedName>
        <fullName evidence="10">Uncharacterized protein LOC127749310</fullName>
    </submittedName>
</protein>
<comment type="subcellular location">
    <subcellularLocation>
        <location evidence="1">Cell membrane</location>
    </subcellularLocation>
</comment>
<evidence type="ECO:0000256" key="8">
    <source>
        <dbReference type="SAM" id="MobiDB-lite"/>
    </source>
</evidence>
<dbReference type="RefSeq" id="XP_052122937.1">
    <property type="nucleotide sequence ID" value="XM_052266977.1"/>
</dbReference>
<organism evidence="9 10">
    <name type="scientific">Frankliniella occidentalis</name>
    <name type="common">Western flower thrips</name>
    <name type="synonym">Euthrips occidentalis</name>
    <dbReference type="NCBI Taxonomy" id="133901"/>
    <lineage>
        <taxon>Eukaryota</taxon>
        <taxon>Metazoa</taxon>
        <taxon>Ecdysozoa</taxon>
        <taxon>Arthropoda</taxon>
        <taxon>Hexapoda</taxon>
        <taxon>Insecta</taxon>
        <taxon>Pterygota</taxon>
        <taxon>Neoptera</taxon>
        <taxon>Paraneoptera</taxon>
        <taxon>Thysanoptera</taxon>
        <taxon>Terebrantia</taxon>
        <taxon>Thripoidea</taxon>
        <taxon>Thripidae</taxon>
        <taxon>Frankliniella</taxon>
    </lineage>
</organism>
<gene>
    <name evidence="10" type="primary">LOC127749310</name>
</gene>
<evidence type="ECO:0000313" key="10">
    <source>
        <dbReference type="RefSeq" id="XP_052122937.1"/>
    </source>
</evidence>